<feature type="region of interest" description="Disordered" evidence="1">
    <location>
        <begin position="23"/>
        <end position="83"/>
    </location>
</feature>
<feature type="region of interest" description="Disordered" evidence="1">
    <location>
        <begin position="272"/>
        <end position="308"/>
    </location>
</feature>
<dbReference type="AlphaFoldDB" id="A0A6C0BFB0"/>
<feature type="compositionally biased region" description="Low complexity" evidence="1">
    <location>
        <begin position="289"/>
        <end position="302"/>
    </location>
</feature>
<name>A0A6C0BFB0_9ZZZZ</name>
<proteinExistence type="predicted"/>
<accession>A0A6C0BFB0</accession>
<feature type="compositionally biased region" description="Low complexity" evidence="1">
    <location>
        <begin position="73"/>
        <end position="83"/>
    </location>
</feature>
<evidence type="ECO:0000313" key="2">
    <source>
        <dbReference type="EMBL" id="QHS90098.1"/>
    </source>
</evidence>
<feature type="region of interest" description="Disordered" evidence="1">
    <location>
        <begin position="200"/>
        <end position="219"/>
    </location>
</feature>
<feature type="compositionally biased region" description="Low complexity" evidence="1">
    <location>
        <begin position="388"/>
        <end position="401"/>
    </location>
</feature>
<feature type="compositionally biased region" description="Polar residues" evidence="1">
    <location>
        <begin position="354"/>
        <end position="379"/>
    </location>
</feature>
<protein>
    <submittedName>
        <fullName evidence="2">Uncharacterized protein</fullName>
    </submittedName>
</protein>
<sequence length="705" mass="78738">MNTISSQKNTIASILKASNSSGMLGSNRNGFTATVAGGNNSERMTDNSSLNRQNSFEPSAQQGKLFSSRTTQSSNNSLFPESSSLVGSSIFNENSNSTQSNYMPQQYITSNSLYTQDQFIKTPERLSSPDNNSFQVNSMNVESRLKELQKSTSALKVSESAREKLSNFKSGFSNSELNSNNNFLPYTNETPHLSTYERLKEASKVSSQRDGQEKILSPESLANQRLGVLSESSKKINSARVGSFQNSETNKQSNLIAESKFVMDTLKEDDLETEGSFKSSKRSVSPQFSSRNNRLNSRSSNLTGEGSSFMSNIKPVLFNNLEPLETDSSQDKNQKESYKSQSIVEKINSLRNLSKSENVESMSPKSNSGISTTSLSQKVAQLRESNSRLRTSGSRSTSSNVSNVSVNDILSLETGAEKVKVIKVENPVELEKEAMMKYGITFQKFFNDKDANTIFIHGIQKNGSHVIVEKKNKSGIALYLNDGHVIEQHTGSELNLSKKIIESECKSLGTCGLFSQDSDELVVSKEQDGVIKKTQYLISSLESERSILETNGVISIPVIQFEDLENTNEVYVKDLLKKADDNFTKYNIASLDDSVKRINSCGPKLVELYTQEQNFQNAASLARSNFIQSMITLNENILTFKQRRDIVSLENCEKTRKELFDDIRSFVMFCHRIEKKIEHSTKITDSIKTDTNLFIEKFKIWVPKV</sequence>
<evidence type="ECO:0000256" key="1">
    <source>
        <dbReference type="SAM" id="MobiDB-lite"/>
    </source>
</evidence>
<feature type="compositionally biased region" description="Polar residues" evidence="1">
    <location>
        <begin position="276"/>
        <end position="288"/>
    </location>
</feature>
<reference evidence="2" key="1">
    <citation type="journal article" date="2020" name="Nature">
        <title>Giant virus diversity and host interactions through global metagenomics.</title>
        <authorList>
            <person name="Schulz F."/>
            <person name="Roux S."/>
            <person name="Paez-Espino D."/>
            <person name="Jungbluth S."/>
            <person name="Walsh D.A."/>
            <person name="Denef V.J."/>
            <person name="McMahon K.D."/>
            <person name="Konstantinidis K.T."/>
            <person name="Eloe-Fadrosh E.A."/>
            <person name="Kyrpides N.C."/>
            <person name="Woyke T."/>
        </authorList>
    </citation>
    <scope>NUCLEOTIDE SEQUENCE</scope>
    <source>
        <strain evidence="2">GVMAG-M-3300010160-4</strain>
    </source>
</reference>
<feature type="region of interest" description="Disordered" evidence="1">
    <location>
        <begin position="354"/>
        <end position="401"/>
    </location>
</feature>
<feature type="compositionally biased region" description="Polar residues" evidence="1">
    <location>
        <begin position="23"/>
        <end position="72"/>
    </location>
</feature>
<organism evidence="2">
    <name type="scientific">viral metagenome</name>
    <dbReference type="NCBI Taxonomy" id="1070528"/>
    <lineage>
        <taxon>unclassified sequences</taxon>
        <taxon>metagenomes</taxon>
        <taxon>organismal metagenomes</taxon>
    </lineage>
</organism>
<dbReference type="EMBL" id="MN739126">
    <property type="protein sequence ID" value="QHS90098.1"/>
    <property type="molecule type" value="Genomic_DNA"/>
</dbReference>